<comment type="caution">
    <text evidence="8">The sequence shown here is derived from an EMBL/GenBank/DDBJ whole genome shotgun (WGS) entry which is preliminary data.</text>
</comment>
<gene>
    <name evidence="8" type="ORF">HRUBRA_00765</name>
</gene>
<protein>
    <recommendedName>
        <fullName evidence="7">Ubiquitin-like domain-containing protein</fullName>
    </recommendedName>
</protein>
<keyword evidence="3" id="KW-1017">Isopeptide bond</keyword>
<evidence type="ECO:0000313" key="9">
    <source>
        <dbReference type="Proteomes" id="UP000029640"/>
    </source>
</evidence>
<dbReference type="RefSeq" id="WP_201771569.1">
    <property type="nucleotide sequence ID" value="NZ_KN234764.1"/>
</dbReference>
<keyword evidence="4" id="KW-0832">Ubl conjugation</keyword>
<evidence type="ECO:0000313" key="8">
    <source>
        <dbReference type="EMBL" id="KGE04606.1"/>
    </source>
</evidence>
<dbReference type="AlphaFoldDB" id="A0A095XXZ9"/>
<dbReference type="PROSITE" id="PS50053">
    <property type="entry name" value="UBIQUITIN_2"/>
    <property type="match status" value="1"/>
</dbReference>
<name>A0A095XXZ9_9GAMM</name>
<dbReference type="EMBL" id="AUVB01000023">
    <property type="protein sequence ID" value="KGE04606.1"/>
    <property type="molecule type" value="Genomic_DNA"/>
</dbReference>
<dbReference type="InterPro" id="IPR000626">
    <property type="entry name" value="Ubiquitin-like_dom"/>
</dbReference>
<comment type="subcellular location">
    <subcellularLocation>
        <location evidence="1">Cytoplasm</location>
    </subcellularLocation>
</comment>
<keyword evidence="6" id="KW-0732">Signal</keyword>
<evidence type="ECO:0000256" key="4">
    <source>
        <dbReference type="ARBA" id="ARBA00022843"/>
    </source>
</evidence>
<keyword evidence="2" id="KW-0963">Cytoplasm</keyword>
<dbReference type="STRING" id="1265313.HRUBRA_00765"/>
<keyword evidence="5" id="KW-0812">Transmembrane</keyword>
<dbReference type="SUPFAM" id="SSF54236">
    <property type="entry name" value="Ubiquitin-like"/>
    <property type="match status" value="1"/>
</dbReference>
<dbReference type="PANTHER" id="PTHR10666">
    <property type="entry name" value="UBIQUITIN"/>
    <property type="match status" value="1"/>
</dbReference>
<dbReference type="PATRIC" id="fig|1265313.6.peg.759"/>
<dbReference type="InterPro" id="IPR019954">
    <property type="entry name" value="Ubiquitin_CS"/>
</dbReference>
<evidence type="ECO:0000259" key="7">
    <source>
        <dbReference type="PROSITE" id="PS50053"/>
    </source>
</evidence>
<dbReference type="HOGENOM" id="CLU_1076746_0_0_6"/>
<feature type="chain" id="PRO_5001914674" description="Ubiquitin-like domain-containing protein" evidence="6">
    <location>
        <begin position="29"/>
        <end position="258"/>
    </location>
</feature>
<evidence type="ECO:0000256" key="6">
    <source>
        <dbReference type="SAM" id="SignalP"/>
    </source>
</evidence>
<dbReference type="InterPro" id="IPR019956">
    <property type="entry name" value="Ubiquitin_dom"/>
</dbReference>
<feature type="transmembrane region" description="Helical" evidence="5">
    <location>
        <begin position="234"/>
        <end position="252"/>
    </location>
</feature>
<dbReference type="eggNOG" id="COG5272">
    <property type="taxonomic scope" value="Bacteria"/>
</dbReference>
<evidence type="ECO:0000256" key="3">
    <source>
        <dbReference type="ARBA" id="ARBA00022499"/>
    </source>
</evidence>
<dbReference type="PRINTS" id="PR00348">
    <property type="entry name" value="UBIQUITIN"/>
</dbReference>
<dbReference type="FunFam" id="3.10.20.90:FF:000158">
    <property type="entry name" value="Polyubiquitin 5"/>
    <property type="match status" value="1"/>
</dbReference>
<dbReference type="SMART" id="SM00213">
    <property type="entry name" value="UBQ"/>
    <property type="match status" value="1"/>
</dbReference>
<feature type="signal peptide" evidence="6">
    <location>
        <begin position="1"/>
        <end position="28"/>
    </location>
</feature>
<evidence type="ECO:0000256" key="1">
    <source>
        <dbReference type="ARBA" id="ARBA00004496"/>
    </source>
</evidence>
<dbReference type="Pfam" id="PF00240">
    <property type="entry name" value="ubiquitin"/>
    <property type="match status" value="1"/>
</dbReference>
<feature type="domain" description="Ubiquitin-like" evidence="7">
    <location>
        <begin position="29"/>
        <end position="104"/>
    </location>
</feature>
<dbReference type="InterPro" id="IPR053784">
    <property type="entry name" value="Choice_anch_U_dom"/>
</dbReference>
<dbReference type="InterPro" id="IPR029071">
    <property type="entry name" value="Ubiquitin-like_domsf"/>
</dbReference>
<evidence type="ECO:0000256" key="2">
    <source>
        <dbReference type="ARBA" id="ARBA00022490"/>
    </source>
</evidence>
<evidence type="ECO:0000256" key="5">
    <source>
        <dbReference type="SAM" id="Phobius"/>
    </source>
</evidence>
<keyword evidence="5" id="KW-1133">Transmembrane helix</keyword>
<dbReference type="CDD" id="cd01803">
    <property type="entry name" value="Ubl_ubiquitin"/>
    <property type="match status" value="1"/>
</dbReference>
<reference evidence="8 9" key="1">
    <citation type="journal article" date="2014" name="Genome Announc.">
        <title>Genome Sequence of Gammaproteobacterial Pseudohaliea rubra Type Strain DSM 19751, Isolated from Coastal Seawater of the Mediterranean Sea.</title>
        <authorList>
            <person name="Spring S."/>
            <person name="Fiebig A."/>
            <person name="Riedel T."/>
            <person name="Goker M."/>
            <person name="Klenk H.P."/>
        </authorList>
    </citation>
    <scope>NUCLEOTIDE SEQUENCE [LARGE SCALE GENOMIC DNA]</scope>
    <source>
        <strain evidence="8 9">DSM 19751</strain>
    </source>
</reference>
<dbReference type="GO" id="GO:0005737">
    <property type="term" value="C:cytoplasm"/>
    <property type="evidence" value="ECO:0007669"/>
    <property type="project" value="UniProtKB-SubCell"/>
</dbReference>
<keyword evidence="9" id="KW-1185">Reference proteome</keyword>
<proteinExistence type="predicted"/>
<keyword evidence="5" id="KW-0472">Membrane</keyword>
<dbReference type="InterPro" id="IPR050158">
    <property type="entry name" value="Ubiquitin_ubiquitin-like"/>
</dbReference>
<dbReference type="Proteomes" id="UP000029640">
    <property type="component" value="Unassembled WGS sequence"/>
</dbReference>
<sequence>MKRLNTTPSLPHLLLALLLALGAVNAHAMQIFVKTLTGKTIALDVEPSDTIENVKQKIQDKEGIPPDQQRLIFAGKQLEDGKTLSDYNIQKEATLHLVLRTRRTFTGQLPGGKDGTISFTTEDAGCTFQEAPVFSAAADPPEGIPFPYGVVAFTAANCTAGAAITVTLDVGEPLPAGATAWKTDPWARIGGVTVSGSTIRYTVTDGGPLDADGSANGSIVDPVGIGLGGVNVPALPAIGLALLAGLLTLLGLRSAKTA</sequence>
<dbReference type="NCBIfam" id="NF041766">
    <property type="entry name" value="choice_anch_U"/>
    <property type="match status" value="1"/>
</dbReference>
<dbReference type="Gene3D" id="3.10.20.90">
    <property type="entry name" value="Phosphatidylinositol 3-kinase Catalytic Subunit, Chain A, domain 1"/>
    <property type="match status" value="1"/>
</dbReference>
<dbReference type="PROSITE" id="PS00299">
    <property type="entry name" value="UBIQUITIN_1"/>
    <property type="match status" value="1"/>
</dbReference>
<accession>A0A095XXZ9</accession>
<organism evidence="8 9">
    <name type="scientific">Pseudohaliea rubra DSM 19751</name>
    <dbReference type="NCBI Taxonomy" id="1265313"/>
    <lineage>
        <taxon>Bacteria</taxon>
        <taxon>Pseudomonadati</taxon>
        <taxon>Pseudomonadota</taxon>
        <taxon>Gammaproteobacteria</taxon>
        <taxon>Cellvibrionales</taxon>
        <taxon>Halieaceae</taxon>
        <taxon>Pseudohaliea</taxon>
    </lineage>
</organism>